<dbReference type="GeneID" id="106051670"/>
<evidence type="ECO:0000256" key="6">
    <source>
        <dbReference type="ARBA" id="ARBA00023157"/>
    </source>
</evidence>
<feature type="chain" id="PRO_5040741420" evidence="12">
    <location>
        <begin position="29"/>
        <end position="1004"/>
    </location>
</feature>
<evidence type="ECO:0000256" key="1">
    <source>
        <dbReference type="ARBA" id="ARBA00004479"/>
    </source>
</evidence>
<gene>
    <name evidence="15" type="primary">LOC106051670</name>
</gene>
<keyword evidence="5 11" id="KW-0472">Membrane</keyword>
<feature type="signal peptide" evidence="12">
    <location>
        <begin position="1"/>
        <end position="28"/>
    </location>
</feature>
<organism evidence="14 15">
    <name type="scientific">Biomphalaria glabrata</name>
    <name type="common">Bloodfluke planorb</name>
    <name type="synonym">Freshwater snail</name>
    <dbReference type="NCBI Taxonomy" id="6526"/>
    <lineage>
        <taxon>Eukaryota</taxon>
        <taxon>Metazoa</taxon>
        <taxon>Spiralia</taxon>
        <taxon>Lophotrochozoa</taxon>
        <taxon>Mollusca</taxon>
        <taxon>Gastropoda</taxon>
        <taxon>Heterobranchia</taxon>
        <taxon>Euthyneura</taxon>
        <taxon>Panpulmonata</taxon>
        <taxon>Hygrophila</taxon>
        <taxon>Lymnaeoidea</taxon>
        <taxon>Planorbidae</taxon>
        <taxon>Biomphalaria</taxon>
    </lineage>
</organism>
<keyword evidence="4 11" id="KW-1133">Transmembrane helix</keyword>
<dbReference type="RefSeq" id="XP_055879600.1">
    <property type="nucleotide sequence ID" value="XM_056023625.1"/>
</dbReference>
<feature type="domain" description="MANSC" evidence="13">
    <location>
        <begin position="105"/>
        <end position="179"/>
    </location>
</feature>
<dbReference type="OrthoDB" id="10037294at2759"/>
<dbReference type="InterPro" id="IPR023415">
    <property type="entry name" value="LDLR_class-A_CS"/>
</dbReference>
<evidence type="ECO:0000256" key="7">
    <source>
        <dbReference type="ARBA" id="ARBA00023180"/>
    </source>
</evidence>
<feature type="region of interest" description="Disordered" evidence="10">
    <location>
        <begin position="609"/>
        <end position="749"/>
    </location>
</feature>
<dbReference type="InterPro" id="IPR002172">
    <property type="entry name" value="LDrepeatLR_classA_rpt"/>
</dbReference>
<evidence type="ECO:0000256" key="3">
    <source>
        <dbReference type="ARBA" id="ARBA00022729"/>
    </source>
</evidence>
<evidence type="ECO:0000256" key="10">
    <source>
        <dbReference type="SAM" id="MobiDB-lite"/>
    </source>
</evidence>
<evidence type="ECO:0000256" key="4">
    <source>
        <dbReference type="ARBA" id="ARBA00022989"/>
    </source>
</evidence>
<comment type="caution">
    <text evidence="8">Lacks conserved residue(s) required for the propagation of feature annotation.</text>
</comment>
<dbReference type="OMA" id="DEMGCKY"/>
<evidence type="ECO:0000259" key="13">
    <source>
        <dbReference type="PROSITE" id="PS50986"/>
    </source>
</evidence>
<dbReference type="PANTHER" id="PTHR46876">
    <property type="entry name" value="LOW-DENSITY LIPOPROTEIN RECEPTOR-RELATED PROTEIN 11"/>
    <property type="match status" value="1"/>
</dbReference>
<reference evidence="15" key="1">
    <citation type="submission" date="2025-08" db="UniProtKB">
        <authorList>
            <consortium name="RefSeq"/>
        </authorList>
    </citation>
    <scope>IDENTIFICATION</scope>
</reference>
<evidence type="ECO:0000256" key="5">
    <source>
        <dbReference type="ARBA" id="ARBA00023136"/>
    </source>
</evidence>
<feature type="region of interest" description="Disordered" evidence="10">
    <location>
        <begin position="356"/>
        <end position="377"/>
    </location>
</feature>
<evidence type="ECO:0000256" key="2">
    <source>
        <dbReference type="ARBA" id="ARBA00022692"/>
    </source>
</evidence>
<evidence type="ECO:0000256" key="9">
    <source>
        <dbReference type="SAM" id="Coils"/>
    </source>
</evidence>
<feature type="compositionally biased region" description="Low complexity" evidence="10">
    <location>
        <begin position="463"/>
        <end position="479"/>
    </location>
</feature>
<dbReference type="InterPro" id="IPR013980">
    <property type="entry name" value="MANSC_dom"/>
</dbReference>
<keyword evidence="9" id="KW-0175">Coiled coil</keyword>
<evidence type="ECO:0000313" key="15">
    <source>
        <dbReference type="RefSeq" id="XP_055879600.1"/>
    </source>
</evidence>
<feature type="compositionally biased region" description="Basic and acidic residues" evidence="10">
    <location>
        <begin position="634"/>
        <end position="643"/>
    </location>
</feature>
<feature type="compositionally biased region" description="Low complexity" evidence="10">
    <location>
        <begin position="684"/>
        <end position="698"/>
    </location>
</feature>
<sequence>MEYYAKFSLVKLKLLLVLFLIIIPLSASNEFVNNVLNNDQMLIVLNKRLGNLNNYHLDASNHDSTGSKQTYGSASVSESIDKSSHLSRSSGAFNSNDQAFCERKLRDGVIIKATESIKAGATYIDSIKDVASKEICIQYCCQNTTCDVAVYQDKGDRFCYLFQCDGKCIFKEHAGYYVIDISHKKLEQSEEELHSLNNDLQDLSSSASKEKTFNDQISKKEDAVKTAENKYQEEPKPDEVIPVANFPPTEPVIAPHSVGIKGYCTQSMQCEDPNAACIDHNCYCKMGYYIKDGLCRKVCSASSFECFELGTLSRGPECISRDQVCDSYMHCADGSDEFNCENIAASAQASDLSKLGSNGKMASGGQAQQSLSKPAVQEPAKLVSQGDTGHTFGLNLGSKVNMQQQDKGTHPDQVSRLNNGVKSVVKPALPPSMEQTNKNENIKTNKQHFDNSDPDSNPIYTDNSFTNTNTNLENENSPTFKNNFKLIENGFSQPSGPEKLNEPIRHVHVHTKTDLNQMKATVNRSVDLSDKIIAQPAEQDSGPGQSRTQDIQENQDMSNTADDTAHADSYQRHDFRPVTNHHLNNDNLLEGQNDNKLHDNLSIGRLHESMKSNRLHPVDEDSVGDDAGNTIYNKHVDEPETKKVMSPVVHISGSKPSQVVSSEDDQSSQKLKSSSLVGAGKPYSSSSHKSSSKVHGSSEPSYTSQKWSDPAGLYVPYALPDTPDQRQRQHSSSGQYLDNVQYYPPYSSDTLDTLPNSLLSNLGSTDDLSQYGGSYLERDKPLSNVYQGSNRNSGYLSFSDTAYGPQYPGSNRYDYSGEYRSPTYHESDFYPPVNSQRQYRPVAGLYEDFPPGQRLPKPNTVEKSEVKPVQALSHDTGSEGQNIKPIAGLTRQPNISTTVIPKTASTTTLRTTTRVKPQSQVTTTGKPSHPRANERVFLSSEKVIIASSSSNAEGPIIALSLGLAFTIILLALVVYRLRRMRHRLKKGRPLHHNEADYLINGMYL</sequence>
<keyword evidence="3 12" id="KW-0732">Signal</keyword>
<feature type="compositionally biased region" description="Polar residues" evidence="10">
    <location>
        <begin position="581"/>
        <end position="592"/>
    </location>
</feature>
<feature type="region of interest" description="Disordered" evidence="10">
    <location>
        <begin position="577"/>
        <end position="596"/>
    </location>
</feature>
<dbReference type="GO" id="GO:0016020">
    <property type="term" value="C:membrane"/>
    <property type="evidence" value="ECO:0007669"/>
    <property type="project" value="UniProtKB-SubCell"/>
</dbReference>
<dbReference type="SMART" id="SM00192">
    <property type="entry name" value="LDLa"/>
    <property type="match status" value="1"/>
</dbReference>
<dbReference type="PROSITE" id="PS01209">
    <property type="entry name" value="LDLRA_1"/>
    <property type="match status" value="1"/>
</dbReference>
<keyword evidence="6 8" id="KW-1015">Disulfide bond</keyword>
<feature type="compositionally biased region" description="Basic and acidic residues" evidence="10">
    <location>
        <begin position="609"/>
        <end position="619"/>
    </location>
</feature>
<comment type="subcellular location">
    <subcellularLocation>
        <location evidence="1">Membrane</location>
        <topology evidence="1">Single-pass type I membrane protein</topology>
    </subcellularLocation>
</comment>
<feature type="region of interest" description="Disordered" evidence="10">
    <location>
        <begin position="444"/>
        <end position="480"/>
    </location>
</feature>
<feature type="transmembrane region" description="Helical" evidence="11">
    <location>
        <begin position="956"/>
        <end position="977"/>
    </location>
</feature>
<feature type="compositionally biased region" description="Polar residues" evidence="10">
    <location>
        <begin position="914"/>
        <end position="926"/>
    </location>
</feature>
<dbReference type="Pfam" id="PF07502">
    <property type="entry name" value="MANEC"/>
    <property type="match status" value="1"/>
</dbReference>
<dbReference type="PROSITE" id="PS50986">
    <property type="entry name" value="MANSC"/>
    <property type="match status" value="1"/>
</dbReference>
<dbReference type="CDD" id="cd00112">
    <property type="entry name" value="LDLa"/>
    <property type="match status" value="1"/>
</dbReference>
<dbReference type="PROSITE" id="PS50068">
    <property type="entry name" value="LDLRA_2"/>
    <property type="match status" value="1"/>
</dbReference>
<evidence type="ECO:0000313" key="14">
    <source>
        <dbReference type="Proteomes" id="UP001165740"/>
    </source>
</evidence>
<keyword evidence="14" id="KW-1185">Reference proteome</keyword>
<name>A0A9W2ZXD4_BIOGL</name>
<evidence type="ECO:0000256" key="11">
    <source>
        <dbReference type="SAM" id="Phobius"/>
    </source>
</evidence>
<keyword evidence="2 11" id="KW-0812">Transmembrane</keyword>
<feature type="region of interest" description="Disordered" evidence="10">
    <location>
        <begin position="908"/>
        <end position="931"/>
    </location>
</feature>
<feature type="region of interest" description="Disordered" evidence="10">
    <location>
        <begin position="535"/>
        <end position="567"/>
    </location>
</feature>
<feature type="compositionally biased region" description="Polar residues" evidence="10">
    <location>
        <begin position="542"/>
        <end position="562"/>
    </location>
</feature>
<dbReference type="Gene3D" id="4.10.400.10">
    <property type="entry name" value="Low-density Lipoprotein Receptor"/>
    <property type="match status" value="1"/>
</dbReference>
<feature type="coiled-coil region" evidence="9">
    <location>
        <begin position="179"/>
        <end position="230"/>
    </location>
</feature>
<accession>A0A9W2ZXD4</accession>
<feature type="disulfide bond" evidence="8">
    <location>
        <begin position="325"/>
        <end position="340"/>
    </location>
</feature>
<dbReference type="PANTHER" id="PTHR46876:SF1">
    <property type="entry name" value="LOW-DENSITY LIPOPROTEIN RECEPTOR-RELATED PROTEIN 11"/>
    <property type="match status" value="1"/>
</dbReference>
<dbReference type="SMART" id="SM00765">
    <property type="entry name" value="MANEC"/>
    <property type="match status" value="1"/>
</dbReference>
<dbReference type="AlphaFoldDB" id="A0A9W2ZXD4"/>
<dbReference type="SUPFAM" id="SSF57424">
    <property type="entry name" value="LDL receptor-like module"/>
    <property type="match status" value="1"/>
</dbReference>
<dbReference type="InterPro" id="IPR011106">
    <property type="entry name" value="MANSC_N"/>
</dbReference>
<evidence type="ECO:0000256" key="8">
    <source>
        <dbReference type="PROSITE-ProRule" id="PRU00124"/>
    </source>
</evidence>
<dbReference type="Proteomes" id="UP001165740">
    <property type="component" value="Chromosome 3"/>
</dbReference>
<proteinExistence type="predicted"/>
<dbReference type="InterPro" id="IPR036055">
    <property type="entry name" value="LDL_receptor-like_sf"/>
</dbReference>
<evidence type="ECO:0000256" key="12">
    <source>
        <dbReference type="SAM" id="SignalP"/>
    </source>
</evidence>
<keyword evidence="7" id="KW-0325">Glycoprotein</keyword>
<protein>
    <submittedName>
        <fullName evidence="15">Uncharacterized protein LOC106051670</fullName>
    </submittedName>
</protein>